<accession>A0A6M3LRW1</accession>
<sequence>MCILRKKAEIKHCGWADNALVSAYLMNEDSNAAIYLPDKKSKKYKKALVMASQELEEVSAIVYVPEDHDCDDFAAELFGKFAGLMWTDVHALNWFIDENEEFWFIEPQTKKVSKQITLGAGKYIRFFIGR</sequence>
<dbReference type="EMBL" id="MT143337">
    <property type="protein sequence ID" value="QJA95711.1"/>
    <property type="molecule type" value="Genomic_DNA"/>
</dbReference>
<name>A0A6M3LRW1_9ZZZZ</name>
<organism evidence="1">
    <name type="scientific">viral metagenome</name>
    <dbReference type="NCBI Taxonomy" id="1070528"/>
    <lineage>
        <taxon>unclassified sequences</taxon>
        <taxon>metagenomes</taxon>
        <taxon>organismal metagenomes</taxon>
    </lineage>
</organism>
<protein>
    <submittedName>
        <fullName evidence="1">Uncharacterized protein</fullName>
    </submittedName>
</protein>
<gene>
    <name evidence="1" type="ORF">MM415B05215_0006</name>
</gene>
<evidence type="ECO:0000313" key="1">
    <source>
        <dbReference type="EMBL" id="QJA95711.1"/>
    </source>
</evidence>
<reference evidence="1" key="1">
    <citation type="submission" date="2020-03" db="EMBL/GenBank/DDBJ databases">
        <title>The deep terrestrial virosphere.</title>
        <authorList>
            <person name="Holmfeldt K."/>
            <person name="Nilsson E."/>
            <person name="Simone D."/>
            <person name="Lopez-Fernandez M."/>
            <person name="Wu X."/>
            <person name="de Brujin I."/>
            <person name="Lundin D."/>
            <person name="Andersson A."/>
            <person name="Bertilsson S."/>
            <person name="Dopson M."/>
        </authorList>
    </citation>
    <scope>NUCLEOTIDE SEQUENCE</scope>
    <source>
        <strain evidence="1">MM415B05215</strain>
    </source>
</reference>
<dbReference type="AlphaFoldDB" id="A0A6M3LRW1"/>
<proteinExistence type="predicted"/>
<dbReference type="Gene3D" id="3.30.460.70">
    <property type="match status" value="1"/>
</dbReference>